<accession>A0A1G9XQF0</accession>
<keyword evidence="2" id="KW-1185">Reference proteome</keyword>
<dbReference type="Gene3D" id="3.40.1260.10">
    <property type="entry name" value="DsrEFH-like"/>
    <property type="match status" value="1"/>
</dbReference>
<dbReference type="PANTHER" id="PTHR37691">
    <property type="entry name" value="BLR3518 PROTEIN"/>
    <property type="match status" value="1"/>
</dbReference>
<proteinExistence type="predicted"/>
<reference evidence="1 2" key="1">
    <citation type="submission" date="2016-10" db="EMBL/GenBank/DDBJ databases">
        <authorList>
            <person name="de Groot N.N."/>
        </authorList>
    </citation>
    <scope>NUCLEOTIDE SEQUENCE [LARGE SCALE GENOMIC DNA]</scope>
    <source>
        <strain evidence="1 2">DSM 16981</strain>
    </source>
</reference>
<dbReference type="InterPro" id="IPR027396">
    <property type="entry name" value="DsrEFH-like"/>
</dbReference>
<sequence length="113" mass="13066">MIWNMLFHIDEIKKWSLVIGNINNFLNEIKKQPHHIYVIVNADAVAGIMEKNLRLQEVIHVLSTQGVYFEFCRIALRGHAIQEADLPIEIKVIPSGIKRIVELQMDGYAYIKP</sequence>
<gene>
    <name evidence="1" type="ORF">SAMN05660299_01894</name>
</gene>
<organism evidence="1 2">
    <name type="scientific">Megasphaera paucivorans</name>
    <dbReference type="NCBI Taxonomy" id="349095"/>
    <lineage>
        <taxon>Bacteria</taxon>
        <taxon>Bacillati</taxon>
        <taxon>Bacillota</taxon>
        <taxon>Negativicutes</taxon>
        <taxon>Veillonellales</taxon>
        <taxon>Veillonellaceae</taxon>
        <taxon>Megasphaera</taxon>
    </lineage>
</organism>
<dbReference type="SUPFAM" id="SSF75169">
    <property type="entry name" value="DsrEFH-like"/>
    <property type="match status" value="1"/>
</dbReference>
<dbReference type="AlphaFoldDB" id="A0A1G9XQF0"/>
<dbReference type="InterPro" id="IPR003787">
    <property type="entry name" value="Sulphur_relay_DsrE/F-like"/>
</dbReference>
<dbReference type="PANTHER" id="PTHR37691:SF1">
    <property type="entry name" value="BLR3518 PROTEIN"/>
    <property type="match status" value="1"/>
</dbReference>
<name>A0A1G9XQF0_9FIRM</name>
<evidence type="ECO:0000313" key="1">
    <source>
        <dbReference type="EMBL" id="SDM98988.1"/>
    </source>
</evidence>
<dbReference type="STRING" id="349095.SAMN05660299_01894"/>
<protein>
    <submittedName>
        <fullName evidence="1">Uncharacterized protein</fullName>
    </submittedName>
</protein>
<dbReference type="Proteomes" id="UP000199309">
    <property type="component" value="Unassembled WGS sequence"/>
</dbReference>
<dbReference type="EMBL" id="FNHQ01000019">
    <property type="protein sequence ID" value="SDM98988.1"/>
    <property type="molecule type" value="Genomic_DNA"/>
</dbReference>
<dbReference type="Pfam" id="PF02635">
    <property type="entry name" value="DsrE"/>
    <property type="match status" value="1"/>
</dbReference>
<evidence type="ECO:0000313" key="2">
    <source>
        <dbReference type="Proteomes" id="UP000199309"/>
    </source>
</evidence>
<dbReference type="RefSeq" id="WP_176762936.1">
    <property type="nucleotide sequence ID" value="NZ_FNHQ01000019.1"/>
</dbReference>